<dbReference type="AlphaFoldDB" id="A0A6A6U4F5"/>
<protein>
    <submittedName>
        <fullName evidence="1">Uncharacterized protein</fullName>
    </submittedName>
</protein>
<gene>
    <name evidence="1" type="ORF">BT63DRAFT_59600</name>
</gene>
<dbReference type="Proteomes" id="UP000799302">
    <property type="component" value="Unassembled WGS sequence"/>
</dbReference>
<sequence>MMAVVVNKGKPNVTAHSPYPQSHCNDLSLVENRVSGQFCDTLRRGLDYQKHATPEQECSDCVLDEMVTILNSPFGYDSGYEEDFHSRTSSCSKTAYTFTDRLHIRLLRAYRRVGHYTRIQMSQLAHSERARLLRVYRVAILCLYLVSIAI</sequence>
<accession>A0A6A6U4F5</accession>
<evidence type="ECO:0000313" key="1">
    <source>
        <dbReference type="EMBL" id="KAF2666461.1"/>
    </source>
</evidence>
<evidence type="ECO:0000313" key="2">
    <source>
        <dbReference type="Proteomes" id="UP000799302"/>
    </source>
</evidence>
<keyword evidence="2" id="KW-1185">Reference proteome</keyword>
<reference evidence="1" key="1">
    <citation type="journal article" date="2020" name="Stud. Mycol.">
        <title>101 Dothideomycetes genomes: a test case for predicting lifestyles and emergence of pathogens.</title>
        <authorList>
            <person name="Haridas S."/>
            <person name="Albert R."/>
            <person name="Binder M."/>
            <person name="Bloem J."/>
            <person name="Labutti K."/>
            <person name="Salamov A."/>
            <person name="Andreopoulos B."/>
            <person name="Baker S."/>
            <person name="Barry K."/>
            <person name="Bills G."/>
            <person name="Bluhm B."/>
            <person name="Cannon C."/>
            <person name="Castanera R."/>
            <person name="Culley D."/>
            <person name="Daum C."/>
            <person name="Ezra D."/>
            <person name="Gonzalez J."/>
            <person name="Henrissat B."/>
            <person name="Kuo A."/>
            <person name="Liang C."/>
            <person name="Lipzen A."/>
            <person name="Lutzoni F."/>
            <person name="Magnuson J."/>
            <person name="Mondo S."/>
            <person name="Nolan M."/>
            <person name="Ohm R."/>
            <person name="Pangilinan J."/>
            <person name="Park H.-J."/>
            <person name="Ramirez L."/>
            <person name="Alfaro M."/>
            <person name="Sun H."/>
            <person name="Tritt A."/>
            <person name="Yoshinaga Y."/>
            <person name="Zwiers L.-H."/>
            <person name="Turgeon B."/>
            <person name="Goodwin S."/>
            <person name="Spatafora J."/>
            <person name="Crous P."/>
            <person name="Grigoriev I."/>
        </authorList>
    </citation>
    <scope>NUCLEOTIDE SEQUENCE</scope>
    <source>
        <strain evidence="1">CBS 115976</strain>
    </source>
</reference>
<dbReference type="OrthoDB" id="5985073at2759"/>
<dbReference type="EMBL" id="MU004239">
    <property type="protein sequence ID" value="KAF2666461.1"/>
    <property type="molecule type" value="Genomic_DNA"/>
</dbReference>
<organism evidence="1 2">
    <name type="scientific">Microthyrium microscopicum</name>
    <dbReference type="NCBI Taxonomy" id="703497"/>
    <lineage>
        <taxon>Eukaryota</taxon>
        <taxon>Fungi</taxon>
        <taxon>Dikarya</taxon>
        <taxon>Ascomycota</taxon>
        <taxon>Pezizomycotina</taxon>
        <taxon>Dothideomycetes</taxon>
        <taxon>Dothideomycetes incertae sedis</taxon>
        <taxon>Microthyriales</taxon>
        <taxon>Microthyriaceae</taxon>
        <taxon>Microthyrium</taxon>
    </lineage>
</organism>
<proteinExistence type="predicted"/>
<name>A0A6A6U4F5_9PEZI</name>